<dbReference type="GO" id="GO:0005737">
    <property type="term" value="C:cytoplasm"/>
    <property type="evidence" value="ECO:0000318"/>
    <property type="project" value="GO_Central"/>
</dbReference>
<dbReference type="GO" id="GO:0004722">
    <property type="term" value="F:protein serine/threonine phosphatase activity"/>
    <property type="evidence" value="ECO:0000318"/>
    <property type="project" value="GO_Central"/>
</dbReference>
<keyword evidence="4" id="KW-0378">Hydrolase</keyword>
<feature type="compositionally biased region" description="Polar residues" evidence="7">
    <location>
        <begin position="698"/>
        <end position="711"/>
    </location>
</feature>
<dbReference type="InterPro" id="IPR044506">
    <property type="entry name" value="CDC14_C"/>
</dbReference>
<dbReference type="GO" id="GO:0000226">
    <property type="term" value="P:microtubule cytoskeleton organization"/>
    <property type="evidence" value="ECO:0000318"/>
    <property type="project" value="GO_Central"/>
</dbReference>
<protein>
    <recommendedName>
        <fullName evidence="2">protein-tyrosine-phosphatase</fullName>
        <ecNumber evidence="2">3.1.3.48</ecNumber>
    </recommendedName>
</protein>
<dbReference type="Proteomes" id="UP000001357">
    <property type="component" value="Unassembled WGS sequence"/>
</dbReference>
<feature type="compositionally biased region" description="Low complexity" evidence="7">
    <location>
        <begin position="76"/>
        <end position="97"/>
    </location>
</feature>
<feature type="region of interest" description="Disordered" evidence="7">
    <location>
        <begin position="1"/>
        <end position="129"/>
    </location>
</feature>
<dbReference type="InterPro" id="IPR020422">
    <property type="entry name" value="TYR_PHOSPHATASE_DUAL_dom"/>
</dbReference>
<dbReference type="GO" id="GO:0004725">
    <property type="term" value="F:protein tyrosine phosphatase activity"/>
    <property type="evidence" value="ECO:0000318"/>
    <property type="project" value="GO_Central"/>
</dbReference>
<feature type="domain" description="Tyrosine-protein phosphatase" evidence="8">
    <location>
        <begin position="419"/>
        <end position="577"/>
    </location>
</feature>
<dbReference type="GO" id="GO:0005730">
    <property type="term" value="C:nucleolus"/>
    <property type="evidence" value="ECO:0000318"/>
    <property type="project" value="GO_Central"/>
</dbReference>
<keyword evidence="11" id="KW-1185">Reference proteome</keyword>
<dbReference type="EMBL" id="CH991561">
    <property type="protein sequence ID" value="EDQ87103.1"/>
    <property type="molecule type" value="Genomic_DNA"/>
</dbReference>
<dbReference type="FunFam" id="3.90.190.10:FF:000006">
    <property type="entry name" value="Dual specificity protein phosphatase CDC14B"/>
    <property type="match status" value="1"/>
</dbReference>
<feature type="compositionally biased region" description="Basic residues" evidence="7">
    <location>
        <begin position="26"/>
        <end position="43"/>
    </location>
</feature>
<evidence type="ECO:0000313" key="11">
    <source>
        <dbReference type="Proteomes" id="UP000001357"/>
    </source>
</evidence>
<dbReference type="RefSeq" id="XP_001748046.1">
    <property type="nucleotide sequence ID" value="XM_001747994.1"/>
</dbReference>
<evidence type="ECO:0000256" key="5">
    <source>
        <dbReference type="ARBA" id="ARBA00022912"/>
    </source>
</evidence>
<dbReference type="InterPro" id="IPR029260">
    <property type="entry name" value="DSPn"/>
</dbReference>
<dbReference type="CDD" id="cd17657">
    <property type="entry name" value="CDC14_N"/>
    <property type="match status" value="1"/>
</dbReference>
<dbReference type="GO" id="GO:0007096">
    <property type="term" value="P:regulation of exit from mitosis"/>
    <property type="evidence" value="ECO:0000318"/>
    <property type="project" value="GO_Central"/>
</dbReference>
<proteinExistence type="inferred from homology"/>
<keyword evidence="3" id="KW-0132">Cell division</keyword>
<evidence type="ECO:0000256" key="4">
    <source>
        <dbReference type="ARBA" id="ARBA00022801"/>
    </source>
</evidence>
<dbReference type="GO" id="GO:0000922">
    <property type="term" value="C:spindle pole"/>
    <property type="evidence" value="ECO:0000318"/>
    <property type="project" value="GO_Central"/>
</dbReference>
<evidence type="ECO:0000259" key="8">
    <source>
        <dbReference type="PROSITE" id="PS50054"/>
    </source>
</evidence>
<evidence type="ECO:0000256" key="2">
    <source>
        <dbReference type="ARBA" id="ARBA00013064"/>
    </source>
</evidence>
<dbReference type="EC" id="3.1.3.48" evidence="2"/>
<dbReference type="SUPFAM" id="SSF52799">
    <property type="entry name" value="(Phosphotyrosine protein) phosphatases II"/>
    <property type="match status" value="2"/>
</dbReference>
<dbReference type="PROSITE" id="PS50054">
    <property type="entry name" value="TYR_PHOSPHATASE_DUAL"/>
    <property type="match status" value="1"/>
</dbReference>
<dbReference type="GO" id="GO:0032467">
    <property type="term" value="P:positive regulation of cytokinesis"/>
    <property type="evidence" value="ECO:0000318"/>
    <property type="project" value="GO_Central"/>
</dbReference>
<dbReference type="AlphaFoldDB" id="A9V5U2"/>
<feature type="compositionally biased region" description="Basic residues" evidence="7">
    <location>
        <begin position="99"/>
        <end position="115"/>
    </location>
</feature>
<feature type="domain" description="Tyrosine specific protein phosphatases" evidence="9">
    <location>
        <begin position="501"/>
        <end position="563"/>
    </location>
</feature>
<dbReference type="GO" id="GO:0060271">
    <property type="term" value="P:cilium assembly"/>
    <property type="evidence" value="ECO:0000318"/>
    <property type="project" value="GO_Central"/>
</dbReference>
<feature type="region of interest" description="Disordered" evidence="7">
    <location>
        <begin position="157"/>
        <end position="184"/>
    </location>
</feature>
<dbReference type="CDD" id="cd14499">
    <property type="entry name" value="CDC14_C"/>
    <property type="match status" value="1"/>
</dbReference>
<gene>
    <name evidence="10" type="ORF">MONBRDRAFT_33516</name>
</gene>
<dbReference type="InterPro" id="IPR000340">
    <property type="entry name" value="Dual-sp_phosphatase_cat-dom"/>
</dbReference>
<dbReference type="GeneID" id="5893379"/>
<dbReference type="STRING" id="81824.A9V5U2"/>
<evidence type="ECO:0000313" key="10">
    <source>
        <dbReference type="EMBL" id="EDQ87103.1"/>
    </source>
</evidence>
<dbReference type="KEGG" id="mbr:MONBRDRAFT_33516"/>
<dbReference type="GO" id="GO:0051301">
    <property type="term" value="P:cell division"/>
    <property type="evidence" value="ECO:0007669"/>
    <property type="project" value="UniProtKB-KW"/>
</dbReference>
<evidence type="ECO:0000256" key="7">
    <source>
        <dbReference type="SAM" id="MobiDB-lite"/>
    </source>
</evidence>
<keyword evidence="5" id="KW-0904">Protein phosphatase</keyword>
<dbReference type="GO" id="GO:1902636">
    <property type="term" value="C:kinociliary basal body"/>
    <property type="evidence" value="ECO:0000318"/>
    <property type="project" value="GO_Central"/>
</dbReference>
<dbReference type="InterPro" id="IPR029021">
    <property type="entry name" value="Prot-tyrosine_phosphatase-like"/>
</dbReference>
<dbReference type="InterPro" id="IPR016130">
    <property type="entry name" value="Tyr_Pase_AS"/>
</dbReference>
<evidence type="ECO:0000256" key="6">
    <source>
        <dbReference type="ARBA" id="ARBA00023306"/>
    </source>
</evidence>
<evidence type="ECO:0000259" key="9">
    <source>
        <dbReference type="PROSITE" id="PS50056"/>
    </source>
</evidence>
<name>A9V5U2_MONBE</name>
<dbReference type="InterPro" id="IPR000387">
    <property type="entry name" value="Tyr_Pase_dom"/>
</dbReference>
<sequence>MDTTATGTTSITNNTTSTTASNNKNKNNKKNIGRLQTHTKRHNTSNAAGAIADPKSKQGQPRRGRGHSPGRGRGRGAASLDQPAATSSQQAQPSTRNRGGGRHRRRRPRKDRLRAHALPSHSPTAPGHLSLPLPFVPSAIELPAPLPAINTSKHSIISAPDSASEPAAISPNPTSSPSSLPSAAAVDPLNHLTDLATAVADIDTDSDPTANMSSEATTQQRQIDNACVIVPDRLYFATVRQLPPSTPEAFFFTVDSEFKYEAFVSRPATHAPRNSAPSPQPFGLTMCGFCADFGPFNLSTSVRFCRKLWQFLEQPQHKDQRIYFCTGTDMQVRSNAAALIGLFAVWCLNMTDEQAIACLDTAKPPFAPFRDASYAPVLYKLHVRYVISGAYQALLNGFIDVHTFDLDTYDHFERVENGDFTTIIPNKFIALAGPHNTRHVDDGYTHLAPENLFEPFRRLGVTDIVRLNKKMYDRTKFTQAGFAHHDLFFIDGTCPPPAILESFLEITEKCTGTAVVHCKAGLGRTGSLIGCYMMKHYRFNAPETIAWLRIARPGSVIGPQQTYLVNHQADMWLASPPTAKRKGEADRPLAAITDLAAFHIVTSASKDENATAPTTPTKDAGHTSLSAVARALSDIIPSIFPDDSASALESAHTGAANYIPESERGSSSHDHLSQGDILTRRKAQAQHKNQPLPPSRTCRPTTYEPSSFETF</sequence>
<comment type="similarity">
    <text evidence="1">Belongs to the protein-tyrosine phosphatase family. Non-receptor class CDC14 subfamily.</text>
</comment>
<dbReference type="InterPro" id="IPR003595">
    <property type="entry name" value="Tyr_Pase_cat"/>
</dbReference>
<evidence type="ECO:0000256" key="1">
    <source>
        <dbReference type="ARBA" id="ARBA00007315"/>
    </source>
</evidence>
<dbReference type="PROSITE" id="PS00383">
    <property type="entry name" value="TYR_PHOSPHATASE_1"/>
    <property type="match status" value="1"/>
</dbReference>
<feature type="compositionally biased region" description="Basic residues" evidence="7">
    <location>
        <begin position="60"/>
        <end position="74"/>
    </location>
</feature>
<keyword evidence="6" id="KW-0131">Cell cycle</keyword>
<dbReference type="eggNOG" id="KOG1720">
    <property type="taxonomic scope" value="Eukaryota"/>
</dbReference>
<evidence type="ECO:0000256" key="3">
    <source>
        <dbReference type="ARBA" id="ARBA00022618"/>
    </source>
</evidence>
<dbReference type="GO" id="GO:0072686">
    <property type="term" value="C:mitotic spindle"/>
    <property type="evidence" value="ECO:0000318"/>
    <property type="project" value="GO_Central"/>
</dbReference>
<feature type="region of interest" description="Disordered" evidence="7">
    <location>
        <begin position="659"/>
        <end position="711"/>
    </location>
</feature>
<dbReference type="PANTHER" id="PTHR23339">
    <property type="entry name" value="TYROSINE SPECIFIC PROTEIN PHOSPHATASE AND DUAL SPECIFICITY PROTEIN PHOSPHATASE"/>
    <property type="match status" value="1"/>
</dbReference>
<dbReference type="Pfam" id="PF00782">
    <property type="entry name" value="DSPc"/>
    <property type="match status" value="1"/>
</dbReference>
<reference evidence="10 11" key="1">
    <citation type="journal article" date="2008" name="Nature">
        <title>The genome of the choanoflagellate Monosiga brevicollis and the origin of metazoans.</title>
        <authorList>
            <consortium name="JGI Sequencing"/>
            <person name="King N."/>
            <person name="Westbrook M.J."/>
            <person name="Young S.L."/>
            <person name="Kuo A."/>
            <person name="Abedin M."/>
            <person name="Chapman J."/>
            <person name="Fairclough S."/>
            <person name="Hellsten U."/>
            <person name="Isogai Y."/>
            <person name="Letunic I."/>
            <person name="Marr M."/>
            <person name="Pincus D."/>
            <person name="Putnam N."/>
            <person name="Rokas A."/>
            <person name="Wright K.J."/>
            <person name="Zuzow R."/>
            <person name="Dirks W."/>
            <person name="Good M."/>
            <person name="Goodstein D."/>
            <person name="Lemons D."/>
            <person name="Li W."/>
            <person name="Lyons J.B."/>
            <person name="Morris A."/>
            <person name="Nichols S."/>
            <person name="Richter D.J."/>
            <person name="Salamov A."/>
            <person name="Bork P."/>
            <person name="Lim W.A."/>
            <person name="Manning G."/>
            <person name="Miller W.T."/>
            <person name="McGinnis W."/>
            <person name="Shapiro H."/>
            <person name="Tjian R."/>
            <person name="Grigoriev I.V."/>
            <person name="Rokhsar D."/>
        </authorList>
    </citation>
    <scope>NUCLEOTIDE SEQUENCE [LARGE SCALE GENOMIC DNA]</scope>
    <source>
        <strain evidence="11">MX1 / ATCC 50154</strain>
    </source>
</reference>
<feature type="compositionally biased region" description="Basic and acidic residues" evidence="7">
    <location>
        <begin position="661"/>
        <end position="673"/>
    </location>
</feature>
<dbReference type="PROSITE" id="PS50056">
    <property type="entry name" value="TYR_PHOSPHATASE_2"/>
    <property type="match status" value="1"/>
</dbReference>
<dbReference type="SMART" id="SM00404">
    <property type="entry name" value="PTPc_motif"/>
    <property type="match status" value="1"/>
</dbReference>
<feature type="compositionally biased region" description="Low complexity" evidence="7">
    <location>
        <begin position="166"/>
        <end position="184"/>
    </location>
</feature>
<dbReference type="Gene3D" id="3.90.190.10">
    <property type="entry name" value="Protein tyrosine phosphatase superfamily"/>
    <property type="match status" value="3"/>
</dbReference>
<accession>A9V5U2</accession>
<dbReference type="InParanoid" id="A9V5U2"/>
<feature type="compositionally biased region" description="Low complexity" evidence="7">
    <location>
        <begin position="1"/>
        <end position="25"/>
    </location>
</feature>
<dbReference type="Pfam" id="PF14671">
    <property type="entry name" value="DSPn"/>
    <property type="match status" value="1"/>
</dbReference>
<dbReference type="InterPro" id="IPR050561">
    <property type="entry name" value="PTP"/>
</dbReference>
<organism evidence="10 11">
    <name type="scientific">Monosiga brevicollis</name>
    <name type="common">Choanoflagellate</name>
    <dbReference type="NCBI Taxonomy" id="81824"/>
    <lineage>
        <taxon>Eukaryota</taxon>
        <taxon>Choanoflagellata</taxon>
        <taxon>Craspedida</taxon>
        <taxon>Salpingoecidae</taxon>
        <taxon>Monosiga</taxon>
    </lineage>
</organism>